<reference evidence="3" key="1">
    <citation type="journal article" date="2019" name="Int. J. Syst. Evol. Microbiol.">
        <title>The Global Catalogue of Microorganisms (GCM) 10K type strain sequencing project: providing services to taxonomists for standard genome sequencing and annotation.</title>
        <authorList>
            <consortium name="The Broad Institute Genomics Platform"/>
            <consortium name="The Broad Institute Genome Sequencing Center for Infectious Disease"/>
            <person name="Wu L."/>
            <person name="Ma J."/>
        </authorList>
    </citation>
    <scope>NUCLEOTIDE SEQUENCE [LARGE SCALE GENOMIC DNA]</scope>
    <source>
        <strain evidence="3">CCUG 62221</strain>
    </source>
</reference>
<dbReference type="RefSeq" id="WP_386809598.1">
    <property type="nucleotide sequence ID" value="NZ_JBHTMV010000004.1"/>
</dbReference>
<gene>
    <name evidence="2" type="ORF">ACFQ5N_11240</name>
</gene>
<dbReference type="CDD" id="cd14251">
    <property type="entry name" value="PL-6"/>
    <property type="match status" value="1"/>
</dbReference>
<dbReference type="Gene3D" id="2.160.20.10">
    <property type="entry name" value="Single-stranded right-handed beta-helix, Pectin lyase-like"/>
    <property type="match status" value="2"/>
</dbReference>
<keyword evidence="3" id="KW-1185">Reference proteome</keyword>
<proteinExistence type="predicted"/>
<dbReference type="SUPFAM" id="SSF51126">
    <property type="entry name" value="Pectin lyase-like"/>
    <property type="match status" value="2"/>
</dbReference>
<evidence type="ECO:0000256" key="1">
    <source>
        <dbReference type="SAM" id="SignalP"/>
    </source>
</evidence>
<dbReference type="Proteomes" id="UP001597241">
    <property type="component" value="Unassembled WGS sequence"/>
</dbReference>
<sequence>MTNKKFISLSLFLLFQIIAIAQATSTTVSTIAEFDAAIKTAVPGSKIILKNGVWKDVHLKAKGIGTKEAPILITAETDGQVIITGDSRLNISGEYLIVKGLWFKDGTPTSKHVIEFRKDSKEFANNCRLTNCTISYFNPTDSSIKSHWVDIWGKNNRIDHNNFTGKENSGTTLVVWLKGKEHTENNHQIDHNFFGNRPDLGENGGETIRIGTSANSMESSKTLVEFNTFKRCNGEIEIISNKSCDNIFRSNLFIESEGTLTLRHGNNALVENNVFIGNNIPKAGGIRVINAGHIIQNNLLVNIVGDDYRGPIVVMNGVPNSPLNRYNQVKNVSIQNNTLINCSPVQFGAGKDDEKTLPATNTTFANNLITNTNAGQISNEKDSTKGIKFSGNIVDSDAQVNPAQFTKASIDWKMLRSLPMPTSNNEALKTAKLANSPEQDMSNAKRTVYVAGAFNLDNTVFPAATSARTGPFWKPVIEERAPKPKSNKEIVVEPGVQTITSALKKAGTKGTLLLNPGTYFVEKSMKIKGDITIKSNDTNGEVLIKSAEKLPKPFSYFFRVQEGAKLKLENLILDGKSSTAVKYAIVSPQENISGTYNLFVDNCTFKNFTNSSGGAIFKAYVGTLADTISIKNSKLIDSYRGLNLSYEKGFYGKYNAEVIILHNTLFKDIEQFAINYTRAGVNATSRGGELIIDQCVFNDIYNKEKGYILKTTGLNYVTIKNTVFEDCHEVLTPFKLSGINNSINNCVVFACGIIKVEKGAKKDNLIYKNPKWDDHKTFSPSSKSVLLKENNKVDRIGLLAPIQE</sequence>
<organism evidence="2 3">
    <name type="scientific">Lutibacter holmesii</name>
    <dbReference type="NCBI Taxonomy" id="1137985"/>
    <lineage>
        <taxon>Bacteria</taxon>
        <taxon>Pseudomonadati</taxon>
        <taxon>Bacteroidota</taxon>
        <taxon>Flavobacteriia</taxon>
        <taxon>Flavobacteriales</taxon>
        <taxon>Flavobacteriaceae</taxon>
        <taxon>Lutibacter</taxon>
    </lineage>
</organism>
<dbReference type="InterPro" id="IPR012334">
    <property type="entry name" value="Pectin_lyas_fold"/>
</dbReference>
<accession>A0ABW3WSW8</accession>
<keyword evidence="1" id="KW-0732">Signal</keyword>
<dbReference type="InterPro" id="IPR011050">
    <property type="entry name" value="Pectin_lyase_fold/virulence"/>
</dbReference>
<feature type="signal peptide" evidence="1">
    <location>
        <begin position="1"/>
        <end position="23"/>
    </location>
</feature>
<dbReference type="Pfam" id="PF14592">
    <property type="entry name" value="Chondroitinas_B"/>
    <property type="match status" value="1"/>
</dbReference>
<comment type="caution">
    <text evidence="2">The sequence shown here is derived from an EMBL/GenBank/DDBJ whole genome shotgun (WGS) entry which is preliminary data.</text>
</comment>
<dbReference type="SMART" id="SM00710">
    <property type="entry name" value="PbH1"/>
    <property type="match status" value="6"/>
</dbReference>
<dbReference type="InterPro" id="IPR039513">
    <property type="entry name" value="PL-6"/>
</dbReference>
<dbReference type="EMBL" id="JBHTMV010000004">
    <property type="protein sequence ID" value="MFD1294411.1"/>
    <property type="molecule type" value="Genomic_DNA"/>
</dbReference>
<evidence type="ECO:0000313" key="3">
    <source>
        <dbReference type="Proteomes" id="UP001597241"/>
    </source>
</evidence>
<evidence type="ECO:0000313" key="2">
    <source>
        <dbReference type="EMBL" id="MFD1294411.1"/>
    </source>
</evidence>
<dbReference type="InterPro" id="IPR006626">
    <property type="entry name" value="PbH1"/>
</dbReference>
<name>A0ABW3WSW8_9FLAO</name>
<protein>
    <submittedName>
        <fullName evidence="2">Chondroitinase-B domain-containing protein</fullName>
    </submittedName>
</protein>
<feature type="chain" id="PRO_5045693762" evidence="1">
    <location>
        <begin position="24"/>
        <end position="804"/>
    </location>
</feature>